<accession>N1QED8</accession>
<evidence type="ECO:0000313" key="6">
    <source>
        <dbReference type="EMBL" id="EMF09317.1"/>
    </source>
</evidence>
<dbReference type="InterPro" id="IPR017853">
    <property type="entry name" value="GH"/>
</dbReference>
<feature type="domain" description="Alpha-N-acetylglucosaminidase tim-barrel" evidence="3">
    <location>
        <begin position="135"/>
        <end position="472"/>
    </location>
</feature>
<protein>
    <submittedName>
        <fullName evidence="6">Glycoside hydrolase family 89 protein</fullName>
    </submittedName>
</protein>
<dbReference type="AlphaFoldDB" id="N1QED8"/>
<dbReference type="STRING" id="692275.N1QED8"/>
<proteinExistence type="predicted"/>
<dbReference type="GeneID" id="27907708"/>
<dbReference type="Pfam" id="PF12971">
    <property type="entry name" value="NAGLU_N"/>
    <property type="match status" value="1"/>
</dbReference>
<dbReference type="InterPro" id="IPR024240">
    <property type="entry name" value="NAGLU_N"/>
</dbReference>
<evidence type="ECO:0000256" key="1">
    <source>
        <dbReference type="ARBA" id="ARBA00022801"/>
    </source>
</evidence>
<reference evidence="6 7" key="1">
    <citation type="journal article" date="2012" name="PLoS Pathog.">
        <title>Diverse lifestyles and strategies of plant pathogenesis encoded in the genomes of eighteen Dothideomycetes fungi.</title>
        <authorList>
            <person name="Ohm R.A."/>
            <person name="Feau N."/>
            <person name="Henrissat B."/>
            <person name="Schoch C.L."/>
            <person name="Horwitz B.A."/>
            <person name="Barry K.W."/>
            <person name="Condon B.J."/>
            <person name="Copeland A.C."/>
            <person name="Dhillon B."/>
            <person name="Glaser F."/>
            <person name="Hesse C.N."/>
            <person name="Kosti I."/>
            <person name="LaButti K."/>
            <person name="Lindquist E.A."/>
            <person name="Lucas S."/>
            <person name="Salamov A.A."/>
            <person name="Bradshaw R.E."/>
            <person name="Ciuffetti L."/>
            <person name="Hamelin R.C."/>
            <person name="Kema G.H.J."/>
            <person name="Lawrence C."/>
            <person name="Scott J.A."/>
            <person name="Spatafora J.W."/>
            <person name="Turgeon B.G."/>
            <person name="de Wit P.J.G.M."/>
            <person name="Zhong S."/>
            <person name="Goodwin S.B."/>
            <person name="Grigoriev I.V."/>
        </authorList>
    </citation>
    <scope>NUCLEOTIDE SEQUENCE [LARGE SCALE GENOMIC DNA]</scope>
    <source>
        <strain evidence="6 7">SO2202</strain>
    </source>
</reference>
<dbReference type="PANTHER" id="PTHR12872:SF1">
    <property type="entry name" value="ALPHA-N-ACETYLGLUCOSAMINIDASE"/>
    <property type="match status" value="1"/>
</dbReference>
<gene>
    <name evidence="6" type="ORF">SEPMUDRAFT_91901</name>
</gene>
<keyword evidence="7" id="KW-1185">Reference proteome</keyword>
<dbReference type="Gene3D" id="3.30.379.10">
    <property type="entry name" value="Chitobiase/beta-hexosaminidase domain 2-like"/>
    <property type="match status" value="1"/>
</dbReference>
<dbReference type="OrthoDB" id="64736at2759"/>
<dbReference type="GO" id="GO:0016787">
    <property type="term" value="F:hydrolase activity"/>
    <property type="evidence" value="ECO:0007669"/>
    <property type="project" value="UniProtKB-KW"/>
</dbReference>
<evidence type="ECO:0000259" key="4">
    <source>
        <dbReference type="Pfam" id="PF12971"/>
    </source>
</evidence>
<dbReference type="Pfam" id="PF12972">
    <property type="entry name" value="NAGLU_C"/>
    <property type="match status" value="1"/>
</dbReference>
<dbReference type="Proteomes" id="UP000016931">
    <property type="component" value="Unassembled WGS sequence"/>
</dbReference>
<dbReference type="InterPro" id="IPR024732">
    <property type="entry name" value="NAGLU_C"/>
</dbReference>
<dbReference type="Gene3D" id="1.20.120.670">
    <property type="entry name" value="N-acetyl-b-d-glucoasminidase"/>
    <property type="match status" value="1"/>
</dbReference>
<evidence type="ECO:0000313" key="7">
    <source>
        <dbReference type="Proteomes" id="UP000016931"/>
    </source>
</evidence>
<dbReference type="InterPro" id="IPR024733">
    <property type="entry name" value="NAGLU_tim-barrel"/>
</dbReference>
<feature type="chain" id="PRO_5004109517" evidence="2">
    <location>
        <begin position="19"/>
        <end position="784"/>
    </location>
</feature>
<dbReference type="Pfam" id="PF05089">
    <property type="entry name" value="NAGLU"/>
    <property type="match status" value="1"/>
</dbReference>
<dbReference type="EMBL" id="KB456269">
    <property type="protein sequence ID" value="EMF09317.1"/>
    <property type="molecule type" value="Genomic_DNA"/>
</dbReference>
<feature type="domain" description="Alpha-N-acetylglucosaminidase N-terminal" evidence="4">
    <location>
        <begin position="29"/>
        <end position="120"/>
    </location>
</feature>
<name>N1QED8_SPHMS</name>
<dbReference type="HOGENOM" id="CLU_011988_2_1_1"/>
<dbReference type="RefSeq" id="XP_016757438.1">
    <property type="nucleotide sequence ID" value="XM_016910571.1"/>
</dbReference>
<evidence type="ECO:0000259" key="5">
    <source>
        <dbReference type="Pfam" id="PF12972"/>
    </source>
</evidence>
<dbReference type="SUPFAM" id="SSF51445">
    <property type="entry name" value="(Trans)glycosidases"/>
    <property type="match status" value="1"/>
</dbReference>
<keyword evidence="1 6" id="KW-0378">Hydrolase</keyword>
<evidence type="ECO:0000259" key="3">
    <source>
        <dbReference type="Pfam" id="PF05089"/>
    </source>
</evidence>
<keyword evidence="2" id="KW-0732">Signal</keyword>
<dbReference type="PANTHER" id="PTHR12872">
    <property type="entry name" value="ALPHA-N-ACETYLGLUCOSAMINIDASE"/>
    <property type="match status" value="1"/>
</dbReference>
<dbReference type="InterPro" id="IPR029018">
    <property type="entry name" value="Hex-like_dom2"/>
</dbReference>
<dbReference type="eggNOG" id="KOG2233">
    <property type="taxonomic scope" value="Eukaryota"/>
</dbReference>
<feature type="domain" description="Alpha-N-acetylglucosaminidase C-terminal" evidence="5">
    <location>
        <begin position="481"/>
        <end position="763"/>
    </location>
</feature>
<sequence length="784" mass="88174">MRFNGILVALIFALGVRSSIEFDATATAGIRSLVERRLPDYVDYFSFSLTTDNDSSIGSSTRPPNDEYTVSNGENGVIAISGNSPIALASGLRWYLANILHVDIYWFVGSNFNLIHGDLPRLNQTYHGSSIVPYRYWANTVTFSYTAAFWSWDDWQIQLDWMALRGINLPLAWVGVEKIIQDVFIEAGFTHAEVATFLSGPAFQAWNRFGNIQGSWGGGDLPQSWIDQQFELNQLIIARMIELGMTPVLPCFTGFVPTQISRLYPNASFVNGSQWNGFQAQYTNVTFLEPFDPLFTTLQKSFISKLDAAYGNVSSVYTLDQYNENDPFSGNVTYLEDVASNTIKSLKAADPEAIWFIQGWLFYSAADFWDEERIKAYLGGVEDKDMLILDLFSESQPQWQRTNSYFGKPWIWCQLHDYGGNQGLHGQVENVTMNPILALANETSTMVGIGLTMEGQEGNEIIYDILLDQAWTPEPIESAGYFDDWVTSRYHCDDAVAGLPQDLYIAWDMMRQTIYNNTDIDTAEAVTKSIFELQPNTTGLLDRTGHHSTRILYDPEILVSAWKHFYSASQETPQLWELESYRFDLVDITRQVLANAFYPLYGEFVNMTANSSLPSSSTASAEQTGARMLSLLLDLDSVLEASGNAHFSLESWIHSARLWAPTETNAADGDNMTAAAIADFYEYNARNQITLWGPGGEISDYASKQWAGLIKTYYVPRWERFVHFTLNSSTSADGQNEALKKSLTEFELGWQMEKSDSVSTPPGSQDLEQTIARVVKTWPEVFGI</sequence>
<dbReference type="OMA" id="YGQPFVW"/>
<feature type="signal peptide" evidence="2">
    <location>
        <begin position="1"/>
        <end position="18"/>
    </location>
</feature>
<dbReference type="InterPro" id="IPR007781">
    <property type="entry name" value="NAGLU"/>
</dbReference>
<organism evidence="6 7">
    <name type="scientific">Sphaerulina musiva (strain SO2202)</name>
    <name type="common">Poplar stem canker fungus</name>
    <name type="synonym">Septoria musiva</name>
    <dbReference type="NCBI Taxonomy" id="692275"/>
    <lineage>
        <taxon>Eukaryota</taxon>
        <taxon>Fungi</taxon>
        <taxon>Dikarya</taxon>
        <taxon>Ascomycota</taxon>
        <taxon>Pezizomycotina</taxon>
        <taxon>Dothideomycetes</taxon>
        <taxon>Dothideomycetidae</taxon>
        <taxon>Mycosphaerellales</taxon>
        <taxon>Mycosphaerellaceae</taxon>
        <taxon>Sphaerulina</taxon>
    </lineage>
</organism>
<dbReference type="Gene3D" id="3.20.20.80">
    <property type="entry name" value="Glycosidases"/>
    <property type="match status" value="1"/>
</dbReference>
<evidence type="ECO:0000256" key="2">
    <source>
        <dbReference type="SAM" id="SignalP"/>
    </source>
</evidence>